<accession>A0A8J3Q6Z7</accession>
<gene>
    <name evidence="2" type="ORF">Rhe02_24990</name>
</gene>
<feature type="transmembrane region" description="Helical" evidence="1">
    <location>
        <begin position="88"/>
        <end position="108"/>
    </location>
</feature>
<feature type="transmembrane region" description="Helical" evidence="1">
    <location>
        <begin position="21"/>
        <end position="43"/>
    </location>
</feature>
<dbReference type="Proteomes" id="UP000612899">
    <property type="component" value="Unassembled WGS sequence"/>
</dbReference>
<reference evidence="2" key="1">
    <citation type="submission" date="2021-01" db="EMBL/GenBank/DDBJ databases">
        <title>Whole genome shotgun sequence of Rhizocola hellebori NBRC 109834.</title>
        <authorList>
            <person name="Komaki H."/>
            <person name="Tamura T."/>
        </authorList>
    </citation>
    <scope>NUCLEOTIDE SEQUENCE</scope>
    <source>
        <strain evidence="2">NBRC 109834</strain>
    </source>
</reference>
<evidence type="ECO:0000256" key="1">
    <source>
        <dbReference type="SAM" id="Phobius"/>
    </source>
</evidence>
<dbReference type="AlphaFoldDB" id="A0A8J3Q6Z7"/>
<keyword evidence="1" id="KW-0812">Transmembrane</keyword>
<evidence type="ECO:0000313" key="3">
    <source>
        <dbReference type="Proteomes" id="UP000612899"/>
    </source>
</evidence>
<comment type="caution">
    <text evidence="2">The sequence shown here is derived from an EMBL/GenBank/DDBJ whole genome shotgun (WGS) entry which is preliminary data.</text>
</comment>
<proteinExistence type="predicted"/>
<dbReference type="RefSeq" id="WP_203908307.1">
    <property type="nucleotide sequence ID" value="NZ_BONY01000012.1"/>
</dbReference>
<keyword evidence="3" id="KW-1185">Reference proteome</keyword>
<feature type="transmembrane region" description="Helical" evidence="1">
    <location>
        <begin position="128"/>
        <end position="152"/>
    </location>
</feature>
<feature type="transmembrane region" description="Helical" evidence="1">
    <location>
        <begin position="172"/>
        <end position="189"/>
    </location>
</feature>
<feature type="transmembrane region" description="Helical" evidence="1">
    <location>
        <begin position="55"/>
        <end position="76"/>
    </location>
</feature>
<keyword evidence="1" id="KW-0472">Membrane</keyword>
<organism evidence="2 3">
    <name type="scientific">Rhizocola hellebori</name>
    <dbReference type="NCBI Taxonomy" id="1392758"/>
    <lineage>
        <taxon>Bacteria</taxon>
        <taxon>Bacillati</taxon>
        <taxon>Actinomycetota</taxon>
        <taxon>Actinomycetes</taxon>
        <taxon>Micromonosporales</taxon>
        <taxon>Micromonosporaceae</taxon>
        <taxon>Rhizocola</taxon>
    </lineage>
</organism>
<keyword evidence="1" id="KW-1133">Transmembrane helix</keyword>
<dbReference type="EMBL" id="BONY01000012">
    <property type="protein sequence ID" value="GIH04432.1"/>
    <property type="molecule type" value="Genomic_DNA"/>
</dbReference>
<name>A0A8J3Q6Z7_9ACTN</name>
<sequence length="190" mass="20227">MHPLVMTTSARHRRTLTTPQLLRIAASILLTVAVVAALGVFGGSMATQAKVLQWFSARGIAPGLVGWATYALPLLALTKILSPYSRPFLRVLAYLVFPPALVMTALMSRPRATTTADWKLAINPDFVAASQLAAYALLAAAIIFVISCVITLARSAATTPTDDILIALRRNASRIILFAVGSTLATLILT</sequence>
<protein>
    <submittedName>
        <fullName evidence="2">Uncharacterized protein</fullName>
    </submittedName>
</protein>
<evidence type="ECO:0000313" key="2">
    <source>
        <dbReference type="EMBL" id="GIH04432.1"/>
    </source>
</evidence>